<sequence length="148" mass="16438">MASSKASNKVPLRSAHDMNYEEWSEEQLEGALAKLKDTHLKITPAPVENCSGFANTSHISQLRSLRSTIPRMVQPLASEPTQPQILHAKCTSSLVAGVEEVRAFKEAVSSDDFRKVIDHAASSRRRNSKNIKPWKPRDDPSWASTTQS</sequence>
<reference evidence="2 3" key="1">
    <citation type="journal article" date="2013" name="BMC Genomics">
        <title>The genome and transcriptome of the pine saprophyte Ophiostoma piceae, and a comparison with the bark beetle-associated pine pathogen Grosmannia clavigera.</title>
        <authorList>
            <person name="Haridas S."/>
            <person name="Wang Y."/>
            <person name="Lim L."/>
            <person name="Massoumi Alamouti S."/>
            <person name="Jackman S."/>
            <person name="Docking R."/>
            <person name="Robertson G."/>
            <person name="Birol I."/>
            <person name="Bohlmann J."/>
            <person name="Breuil C."/>
        </authorList>
    </citation>
    <scope>NUCLEOTIDE SEQUENCE [LARGE SCALE GENOMIC DNA]</scope>
    <source>
        <strain evidence="2 3">UAMH 11346</strain>
    </source>
</reference>
<name>S3CW94_OPHP1</name>
<proteinExistence type="predicted"/>
<dbReference type="EMBL" id="KE148146">
    <property type="protein sequence ID" value="EPE11003.1"/>
    <property type="molecule type" value="Genomic_DNA"/>
</dbReference>
<keyword evidence="3" id="KW-1185">Reference proteome</keyword>
<feature type="region of interest" description="Disordered" evidence="1">
    <location>
        <begin position="120"/>
        <end position="148"/>
    </location>
</feature>
<organism evidence="2 3">
    <name type="scientific">Ophiostoma piceae (strain UAMH 11346)</name>
    <name type="common">Sap stain fungus</name>
    <dbReference type="NCBI Taxonomy" id="1262450"/>
    <lineage>
        <taxon>Eukaryota</taxon>
        <taxon>Fungi</taxon>
        <taxon>Dikarya</taxon>
        <taxon>Ascomycota</taxon>
        <taxon>Pezizomycotina</taxon>
        <taxon>Sordariomycetes</taxon>
        <taxon>Sordariomycetidae</taxon>
        <taxon>Ophiostomatales</taxon>
        <taxon>Ophiostomataceae</taxon>
        <taxon>Ophiostoma</taxon>
    </lineage>
</organism>
<evidence type="ECO:0000313" key="2">
    <source>
        <dbReference type="EMBL" id="EPE11003.1"/>
    </source>
</evidence>
<evidence type="ECO:0000256" key="1">
    <source>
        <dbReference type="SAM" id="MobiDB-lite"/>
    </source>
</evidence>
<dbReference type="VEuPathDB" id="FungiDB:F503_06098"/>
<dbReference type="AlphaFoldDB" id="S3CW94"/>
<dbReference type="HOGENOM" id="CLU_133417_0_1_1"/>
<feature type="compositionally biased region" description="Basic residues" evidence="1">
    <location>
        <begin position="122"/>
        <end position="134"/>
    </location>
</feature>
<evidence type="ECO:0000313" key="3">
    <source>
        <dbReference type="Proteomes" id="UP000016923"/>
    </source>
</evidence>
<dbReference type="STRING" id="1262450.S3CW94"/>
<dbReference type="Proteomes" id="UP000016923">
    <property type="component" value="Unassembled WGS sequence"/>
</dbReference>
<protein>
    <submittedName>
        <fullName evidence="2">Uncharacterized protein</fullName>
    </submittedName>
</protein>
<accession>S3CW94</accession>
<gene>
    <name evidence="2" type="ORF">F503_06098</name>
</gene>
<dbReference type="OrthoDB" id="5326237at2759"/>